<accession>A0A412GHB4</accession>
<name>A0A412GHB4_9BACT</name>
<organism evidence="2 3">
    <name type="scientific">Phocaeicola coprocola</name>
    <dbReference type="NCBI Taxonomy" id="310298"/>
    <lineage>
        <taxon>Bacteria</taxon>
        <taxon>Pseudomonadati</taxon>
        <taxon>Bacteroidota</taxon>
        <taxon>Bacteroidia</taxon>
        <taxon>Bacteroidales</taxon>
        <taxon>Bacteroidaceae</taxon>
        <taxon>Phocaeicola</taxon>
    </lineage>
</organism>
<protein>
    <recommendedName>
        <fullName evidence="4">Outer membrane protein beta-barrel domain-containing protein</fullName>
    </recommendedName>
</protein>
<proteinExistence type="predicted"/>
<evidence type="ECO:0008006" key="4">
    <source>
        <dbReference type="Google" id="ProtNLM"/>
    </source>
</evidence>
<feature type="signal peptide" evidence="1">
    <location>
        <begin position="1"/>
        <end position="28"/>
    </location>
</feature>
<dbReference type="EMBL" id="QRUU01000048">
    <property type="protein sequence ID" value="RGR94148.1"/>
    <property type="molecule type" value="Genomic_DNA"/>
</dbReference>
<dbReference type="InterPro" id="IPR046111">
    <property type="entry name" value="DUF6048"/>
</dbReference>
<evidence type="ECO:0000313" key="2">
    <source>
        <dbReference type="EMBL" id="RGR94148.1"/>
    </source>
</evidence>
<feature type="chain" id="PRO_5019113252" description="Outer membrane protein beta-barrel domain-containing protein" evidence="1">
    <location>
        <begin position="29"/>
        <end position="237"/>
    </location>
</feature>
<evidence type="ECO:0000313" key="3">
    <source>
        <dbReference type="Proteomes" id="UP000285864"/>
    </source>
</evidence>
<evidence type="ECO:0000256" key="1">
    <source>
        <dbReference type="SAM" id="SignalP"/>
    </source>
</evidence>
<reference evidence="2 3" key="1">
    <citation type="submission" date="2018-08" db="EMBL/GenBank/DDBJ databases">
        <title>A genome reference for cultivated species of the human gut microbiota.</title>
        <authorList>
            <person name="Zou Y."/>
            <person name="Xue W."/>
            <person name="Luo G."/>
        </authorList>
    </citation>
    <scope>NUCLEOTIDE SEQUENCE [LARGE SCALE GENOMIC DNA]</scope>
    <source>
        <strain evidence="2 3">AF24-2</strain>
    </source>
</reference>
<gene>
    <name evidence="2" type="ORF">DWY20_10655</name>
</gene>
<keyword evidence="3" id="KW-1185">Reference proteome</keyword>
<dbReference type="AlphaFoldDB" id="A0A412GHB4"/>
<dbReference type="Pfam" id="PF19515">
    <property type="entry name" value="DUF6048"/>
    <property type="match status" value="1"/>
</dbReference>
<dbReference type="Proteomes" id="UP000285864">
    <property type="component" value="Unassembled WGS sequence"/>
</dbReference>
<dbReference type="RefSeq" id="WP_118484905.1">
    <property type="nucleotide sequence ID" value="NZ_CAUELD010000052.1"/>
</dbReference>
<comment type="caution">
    <text evidence="2">The sequence shown here is derived from an EMBL/GenBank/DDBJ whole genome shotgun (WGS) entry which is preliminary data.</text>
</comment>
<keyword evidence="1" id="KW-0732">Signal</keyword>
<sequence>MKKKTLKYILLFLILTSSLFLLPSHAYAQKKDKETLKAEYKASPLYQGTSVGIEVAGAGGYLLGGDILSSEIIVQTNLKNRFLPVVEIGYGKTDVINDANDMHYKTSAPYFRIGMDYNVFYQKPYLPGYLYVGLRYGMSSFTYDASGPDMTDPNYGGHITVPFADLGVKSNASWLEGVVGIKVKIYKRFHMGWAVRYKMRMSVDSHENSNPWYVPGFGKNAGSSFNLTYNLIYNLPF</sequence>